<dbReference type="PROSITE" id="PS51379">
    <property type="entry name" value="4FE4S_FER_2"/>
    <property type="match status" value="2"/>
</dbReference>
<dbReference type="InterPro" id="IPR017896">
    <property type="entry name" value="4Fe4S_Fe-S-bd"/>
</dbReference>
<comment type="caution">
    <text evidence="3">The sequence shown here is derived from an EMBL/GenBank/DDBJ whole genome shotgun (WGS) entry which is preliminary data.</text>
</comment>
<dbReference type="InterPro" id="IPR052911">
    <property type="entry name" value="Corrinoid_activation_enz"/>
</dbReference>
<dbReference type="Gene3D" id="3.30.70.20">
    <property type="match status" value="1"/>
</dbReference>
<proteinExistence type="predicted"/>
<name>A0A644TXB6_9ZZZZ</name>
<feature type="region of interest" description="Disordered" evidence="1">
    <location>
        <begin position="150"/>
        <end position="195"/>
    </location>
</feature>
<accession>A0A644TXB6</accession>
<dbReference type="EMBL" id="VSSQ01000055">
    <property type="protein sequence ID" value="MPL70842.1"/>
    <property type="molecule type" value="Genomic_DNA"/>
</dbReference>
<dbReference type="PANTHER" id="PTHR42895">
    <property type="entry name" value="IRON-SULFUR CLUSTER-BINDING PROTEIN-RELATED"/>
    <property type="match status" value="1"/>
</dbReference>
<feature type="domain" description="4Fe-4S ferredoxin-type" evidence="2">
    <location>
        <begin position="35"/>
        <end position="64"/>
    </location>
</feature>
<gene>
    <name evidence="3" type="ORF">SDC9_16604</name>
</gene>
<reference evidence="3" key="1">
    <citation type="submission" date="2019-08" db="EMBL/GenBank/DDBJ databases">
        <authorList>
            <person name="Kucharzyk K."/>
            <person name="Murdoch R.W."/>
            <person name="Higgins S."/>
            <person name="Loffler F."/>
        </authorList>
    </citation>
    <scope>NUCLEOTIDE SEQUENCE</scope>
</reference>
<dbReference type="SUPFAM" id="SSF54862">
    <property type="entry name" value="4Fe-4S ferredoxins"/>
    <property type="match status" value="1"/>
</dbReference>
<evidence type="ECO:0000313" key="3">
    <source>
        <dbReference type="EMBL" id="MPL70842.1"/>
    </source>
</evidence>
<organism evidence="3">
    <name type="scientific">bioreactor metagenome</name>
    <dbReference type="NCBI Taxonomy" id="1076179"/>
    <lineage>
        <taxon>unclassified sequences</taxon>
        <taxon>metagenomes</taxon>
        <taxon>ecological metagenomes</taxon>
    </lineage>
</organism>
<dbReference type="PANTHER" id="PTHR42895:SF1">
    <property type="entry name" value="IRON-SULFUR CLUSTER PROTEIN"/>
    <property type="match status" value="1"/>
</dbReference>
<dbReference type="Pfam" id="PF12837">
    <property type="entry name" value="Fer4_6"/>
    <property type="match status" value="1"/>
</dbReference>
<evidence type="ECO:0000259" key="2">
    <source>
        <dbReference type="PROSITE" id="PS51379"/>
    </source>
</evidence>
<sequence length="314" mass="33532">MATRTIIEVDQDLCDGCGACEIGCPEGALKVIDGKARLVGESLCDGLGACIGHCPRGAIRVTQRDAESYDEAAVLDKILPQGPAVLAAHFAHLDHFGQDLYLEQAIDRLDNLGIAIPQGYEKFRKQARPKFVKPCSAFSRTLADLATRAGSASERIGSAPTRAGSALEHTSPGLNPTPVAVGPTPKPQGSKPRNWPVQLHLINPRAPQFANARLLVAADCTAFVMEDFHAKLAEGKSLVIACPKLDSGRDIYISKLAALIDQAESLEVAIMEVPCCGGLTKLMEEARQKSGRALPIRLVVVDPDGRILTRKTLS</sequence>
<feature type="domain" description="4Fe-4S ferredoxin-type" evidence="2">
    <location>
        <begin position="5"/>
        <end position="34"/>
    </location>
</feature>
<evidence type="ECO:0000256" key="1">
    <source>
        <dbReference type="SAM" id="MobiDB-lite"/>
    </source>
</evidence>
<dbReference type="PROSITE" id="PS00198">
    <property type="entry name" value="4FE4S_FER_1"/>
    <property type="match status" value="1"/>
</dbReference>
<protein>
    <recommendedName>
        <fullName evidence="2">4Fe-4S ferredoxin-type domain-containing protein</fullName>
    </recommendedName>
</protein>
<dbReference type="InterPro" id="IPR017900">
    <property type="entry name" value="4Fe4S_Fe_S_CS"/>
</dbReference>
<dbReference type="AlphaFoldDB" id="A0A644TXB6"/>